<protein>
    <submittedName>
        <fullName evidence="2">Uncharacterized protein</fullName>
    </submittedName>
</protein>
<dbReference type="EMBL" id="LXQA010882075">
    <property type="protein sequence ID" value="MCI75408.1"/>
    <property type="molecule type" value="Genomic_DNA"/>
</dbReference>
<organism evidence="2 3">
    <name type="scientific">Trifolium medium</name>
    <dbReference type="NCBI Taxonomy" id="97028"/>
    <lineage>
        <taxon>Eukaryota</taxon>
        <taxon>Viridiplantae</taxon>
        <taxon>Streptophyta</taxon>
        <taxon>Embryophyta</taxon>
        <taxon>Tracheophyta</taxon>
        <taxon>Spermatophyta</taxon>
        <taxon>Magnoliopsida</taxon>
        <taxon>eudicotyledons</taxon>
        <taxon>Gunneridae</taxon>
        <taxon>Pentapetalae</taxon>
        <taxon>rosids</taxon>
        <taxon>fabids</taxon>
        <taxon>Fabales</taxon>
        <taxon>Fabaceae</taxon>
        <taxon>Papilionoideae</taxon>
        <taxon>50 kb inversion clade</taxon>
        <taxon>NPAAA clade</taxon>
        <taxon>Hologalegina</taxon>
        <taxon>IRL clade</taxon>
        <taxon>Trifolieae</taxon>
        <taxon>Trifolium</taxon>
    </lineage>
</organism>
<feature type="region of interest" description="Disordered" evidence="1">
    <location>
        <begin position="1"/>
        <end position="22"/>
    </location>
</feature>
<feature type="non-terminal residue" evidence="2">
    <location>
        <position position="34"/>
    </location>
</feature>
<dbReference type="Proteomes" id="UP000265520">
    <property type="component" value="Unassembled WGS sequence"/>
</dbReference>
<reference evidence="2 3" key="1">
    <citation type="journal article" date="2018" name="Front. Plant Sci.">
        <title>Red Clover (Trifolium pratense) and Zigzag Clover (T. medium) - A Picture of Genomic Similarities and Differences.</title>
        <authorList>
            <person name="Dluhosova J."/>
            <person name="Istvanek J."/>
            <person name="Nedelnik J."/>
            <person name="Repkova J."/>
        </authorList>
    </citation>
    <scope>NUCLEOTIDE SEQUENCE [LARGE SCALE GENOMIC DNA]</scope>
    <source>
        <strain evidence="3">cv. 10/8</strain>
        <tissue evidence="2">Leaf</tissue>
    </source>
</reference>
<proteinExistence type="predicted"/>
<name>A0A392URD2_9FABA</name>
<evidence type="ECO:0000256" key="1">
    <source>
        <dbReference type="SAM" id="MobiDB-lite"/>
    </source>
</evidence>
<sequence length="34" mass="3482">MALVSTTDCKGPSSPSTVLPAYPKLEGTTCQANL</sequence>
<feature type="compositionally biased region" description="Polar residues" evidence="1">
    <location>
        <begin position="1"/>
        <end position="17"/>
    </location>
</feature>
<dbReference type="AlphaFoldDB" id="A0A392URD2"/>
<evidence type="ECO:0000313" key="3">
    <source>
        <dbReference type="Proteomes" id="UP000265520"/>
    </source>
</evidence>
<evidence type="ECO:0000313" key="2">
    <source>
        <dbReference type="EMBL" id="MCI75408.1"/>
    </source>
</evidence>
<accession>A0A392URD2</accession>
<comment type="caution">
    <text evidence="2">The sequence shown here is derived from an EMBL/GenBank/DDBJ whole genome shotgun (WGS) entry which is preliminary data.</text>
</comment>
<keyword evidence="3" id="KW-1185">Reference proteome</keyword>